<dbReference type="Proteomes" id="UP000015101">
    <property type="component" value="Unassembled WGS sequence"/>
</dbReference>
<gene>
    <name evidence="3" type="primary">20195808</name>
    <name evidence="2" type="ORF">HELRODRAFT_122772</name>
</gene>
<dbReference type="Gene3D" id="3.40.50.1000">
    <property type="entry name" value="HAD superfamily/HAD-like"/>
    <property type="match status" value="1"/>
</dbReference>
<dbReference type="CDD" id="cd07521">
    <property type="entry name" value="HAD_FCP1-like"/>
    <property type="match status" value="1"/>
</dbReference>
<dbReference type="InterPro" id="IPR036412">
    <property type="entry name" value="HAD-like_sf"/>
</dbReference>
<dbReference type="EnsemblMetazoa" id="HelroT122772">
    <property type="protein sequence ID" value="HelroP122772"/>
    <property type="gene ID" value="HelroG122772"/>
</dbReference>
<dbReference type="OrthoDB" id="277011at2759"/>
<accession>T1EGV8</accession>
<dbReference type="FunFam" id="3.40.50.1000:FF:000093">
    <property type="entry name" value="NLI interacting factor-like phosphatase family protein"/>
    <property type="match status" value="1"/>
</dbReference>
<evidence type="ECO:0000259" key="1">
    <source>
        <dbReference type="PROSITE" id="PS50969"/>
    </source>
</evidence>
<dbReference type="InterPro" id="IPR050365">
    <property type="entry name" value="TIM50"/>
</dbReference>
<dbReference type="SMART" id="SM00577">
    <property type="entry name" value="CPDc"/>
    <property type="match status" value="1"/>
</dbReference>
<sequence length="165" mass="19016">RVCLVVDLDETLVHSTFKVITNPDYIIPVEIDSRVYSVYVLKRPYAELFIDEIGGLFECILFTASLSKYADPLTNLLDRNKVFQHRLFREACIFKKGIYIKDLQSLGRPLDRLALLDNSPTSYMNQPNNGIPIKSWFGDMKDRELLKLIPHLKKLATCTNVYTCL</sequence>
<dbReference type="GO" id="GO:0008420">
    <property type="term" value="F:RNA polymerase II CTD heptapeptide repeat phosphatase activity"/>
    <property type="evidence" value="ECO:0000318"/>
    <property type="project" value="GO_Central"/>
</dbReference>
<evidence type="ECO:0000313" key="4">
    <source>
        <dbReference type="Proteomes" id="UP000015101"/>
    </source>
</evidence>
<dbReference type="HOGENOM" id="CLU_020262_4_5_1"/>
<keyword evidence="4" id="KW-1185">Reference proteome</keyword>
<name>T1EGV8_HELRO</name>
<reference evidence="2 4" key="2">
    <citation type="journal article" date="2013" name="Nature">
        <title>Insights into bilaterian evolution from three spiralian genomes.</title>
        <authorList>
            <person name="Simakov O."/>
            <person name="Marletaz F."/>
            <person name="Cho S.J."/>
            <person name="Edsinger-Gonzales E."/>
            <person name="Havlak P."/>
            <person name="Hellsten U."/>
            <person name="Kuo D.H."/>
            <person name="Larsson T."/>
            <person name="Lv J."/>
            <person name="Arendt D."/>
            <person name="Savage R."/>
            <person name="Osoegawa K."/>
            <person name="de Jong P."/>
            <person name="Grimwood J."/>
            <person name="Chapman J.A."/>
            <person name="Shapiro H."/>
            <person name="Aerts A."/>
            <person name="Otillar R.P."/>
            <person name="Terry A.Y."/>
            <person name="Boore J.L."/>
            <person name="Grigoriev I.V."/>
            <person name="Lindberg D.R."/>
            <person name="Seaver E.C."/>
            <person name="Weisblat D.A."/>
            <person name="Putnam N.H."/>
            <person name="Rokhsar D.S."/>
        </authorList>
    </citation>
    <scope>NUCLEOTIDE SEQUENCE</scope>
</reference>
<organism evidence="3 4">
    <name type="scientific">Helobdella robusta</name>
    <name type="common">Californian leech</name>
    <dbReference type="NCBI Taxonomy" id="6412"/>
    <lineage>
        <taxon>Eukaryota</taxon>
        <taxon>Metazoa</taxon>
        <taxon>Spiralia</taxon>
        <taxon>Lophotrochozoa</taxon>
        <taxon>Annelida</taxon>
        <taxon>Clitellata</taxon>
        <taxon>Hirudinea</taxon>
        <taxon>Rhynchobdellida</taxon>
        <taxon>Glossiphoniidae</taxon>
        <taxon>Helobdella</taxon>
    </lineage>
</organism>
<reference evidence="4" key="1">
    <citation type="submission" date="2012-12" db="EMBL/GenBank/DDBJ databases">
        <authorList>
            <person name="Hellsten U."/>
            <person name="Grimwood J."/>
            <person name="Chapman J.A."/>
            <person name="Shapiro H."/>
            <person name="Aerts A."/>
            <person name="Otillar R.P."/>
            <person name="Terry A.Y."/>
            <person name="Boore J.L."/>
            <person name="Simakov O."/>
            <person name="Marletaz F."/>
            <person name="Cho S.-J."/>
            <person name="Edsinger-Gonzales E."/>
            <person name="Havlak P."/>
            <person name="Kuo D.-H."/>
            <person name="Larsson T."/>
            <person name="Lv J."/>
            <person name="Arendt D."/>
            <person name="Savage R."/>
            <person name="Osoegawa K."/>
            <person name="de Jong P."/>
            <person name="Lindberg D.R."/>
            <person name="Seaver E.C."/>
            <person name="Weisblat D.A."/>
            <person name="Putnam N.H."/>
            <person name="Grigoriev I.V."/>
            <person name="Rokhsar D.S."/>
        </authorList>
    </citation>
    <scope>NUCLEOTIDE SEQUENCE</scope>
</reference>
<dbReference type="NCBIfam" id="TIGR02251">
    <property type="entry name" value="HIF-SF_euk"/>
    <property type="match status" value="1"/>
</dbReference>
<dbReference type="SUPFAM" id="SSF56784">
    <property type="entry name" value="HAD-like"/>
    <property type="match status" value="1"/>
</dbReference>
<dbReference type="Pfam" id="PF03031">
    <property type="entry name" value="NIF"/>
    <property type="match status" value="1"/>
</dbReference>
<dbReference type="PROSITE" id="PS50969">
    <property type="entry name" value="FCP1"/>
    <property type="match status" value="1"/>
</dbReference>
<dbReference type="InParanoid" id="T1EGV8"/>
<protein>
    <recommendedName>
        <fullName evidence="1">FCP1 homology domain-containing protein</fullName>
    </recommendedName>
</protein>
<dbReference type="eggNOG" id="KOG1605">
    <property type="taxonomic scope" value="Eukaryota"/>
</dbReference>
<dbReference type="CTD" id="20195808"/>
<dbReference type="STRING" id="6412.T1EGV8"/>
<dbReference type="InterPro" id="IPR004274">
    <property type="entry name" value="FCP1_dom"/>
</dbReference>
<evidence type="ECO:0000313" key="3">
    <source>
        <dbReference type="EnsemblMetazoa" id="HelroP122772"/>
    </source>
</evidence>
<dbReference type="KEGG" id="hro:HELRODRAFT_122772"/>
<dbReference type="RefSeq" id="XP_009029055.1">
    <property type="nucleotide sequence ID" value="XM_009030807.1"/>
</dbReference>
<dbReference type="EMBL" id="AMQM01001859">
    <property type="status" value="NOT_ANNOTATED_CDS"/>
    <property type="molecule type" value="Genomic_DNA"/>
</dbReference>
<dbReference type="AlphaFoldDB" id="T1EGV8"/>
<evidence type="ECO:0000313" key="2">
    <source>
        <dbReference type="EMBL" id="ESN92753.1"/>
    </source>
</evidence>
<dbReference type="PANTHER" id="PTHR12210">
    <property type="entry name" value="DULLARD PROTEIN PHOSPHATASE"/>
    <property type="match status" value="1"/>
</dbReference>
<reference evidence="3" key="3">
    <citation type="submission" date="2015-06" db="UniProtKB">
        <authorList>
            <consortium name="EnsemblMetazoa"/>
        </authorList>
    </citation>
    <scope>IDENTIFICATION</scope>
</reference>
<dbReference type="EMBL" id="KB097639">
    <property type="protein sequence ID" value="ESN92753.1"/>
    <property type="molecule type" value="Genomic_DNA"/>
</dbReference>
<dbReference type="InterPro" id="IPR023214">
    <property type="entry name" value="HAD_sf"/>
</dbReference>
<dbReference type="InterPro" id="IPR011948">
    <property type="entry name" value="Dullard_phosphatase"/>
</dbReference>
<feature type="domain" description="FCP1 homology" evidence="1">
    <location>
        <begin position="1"/>
        <end position="155"/>
    </location>
</feature>
<dbReference type="GeneID" id="20195808"/>
<proteinExistence type="predicted"/>